<feature type="domain" description="Peptidase M20 dimerisation" evidence="3">
    <location>
        <begin position="70"/>
        <end position="178"/>
    </location>
</feature>
<dbReference type="PANTHER" id="PTHR43808">
    <property type="entry name" value="ACETYLORNITHINE DEACETYLASE"/>
    <property type="match status" value="1"/>
</dbReference>
<dbReference type="Pfam" id="PF07687">
    <property type="entry name" value="M20_dimer"/>
    <property type="match status" value="1"/>
</dbReference>
<evidence type="ECO:0000313" key="4">
    <source>
        <dbReference type="EMBL" id="RCK67926.1"/>
    </source>
</evidence>
<name>A0A367YPW1_9ACTN</name>
<dbReference type="GO" id="GO:0046872">
    <property type="term" value="F:metal ion binding"/>
    <property type="evidence" value="ECO:0007669"/>
    <property type="project" value="UniProtKB-KW"/>
</dbReference>
<comment type="caution">
    <text evidence="4">The sequence shown here is derived from an EMBL/GenBank/DDBJ whole genome shotgun (WGS) entry which is preliminary data.</text>
</comment>
<evidence type="ECO:0000259" key="3">
    <source>
        <dbReference type="Pfam" id="PF07687"/>
    </source>
</evidence>
<dbReference type="AlphaFoldDB" id="A0A367YPW1"/>
<evidence type="ECO:0000313" key="5">
    <source>
        <dbReference type="Proteomes" id="UP000252770"/>
    </source>
</evidence>
<organism evidence="4 5">
    <name type="scientific">Desertihabitans brevis</name>
    <dbReference type="NCBI Taxonomy" id="2268447"/>
    <lineage>
        <taxon>Bacteria</taxon>
        <taxon>Bacillati</taxon>
        <taxon>Actinomycetota</taxon>
        <taxon>Actinomycetes</taxon>
        <taxon>Propionibacteriales</taxon>
        <taxon>Propionibacteriaceae</taxon>
        <taxon>Desertihabitans</taxon>
    </lineage>
</organism>
<proteinExistence type="predicted"/>
<dbReference type="Pfam" id="PF01546">
    <property type="entry name" value="Peptidase_M20"/>
    <property type="match status" value="1"/>
</dbReference>
<dbReference type="InterPro" id="IPR050072">
    <property type="entry name" value="Peptidase_M20A"/>
</dbReference>
<dbReference type="InterPro" id="IPR011650">
    <property type="entry name" value="Peptidase_M20_dimer"/>
</dbReference>
<keyword evidence="2 4" id="KW-0378">Hydrolase</keyword>
<dbReference type="GO" id="GO:0016787">
    <property type="term" value="F:hydrolase activity"/>
    <property type="evidence" value="ECO:0007669"/>
    <property type="project" value="UniProtKB-KW"/>
</dbReference>
<dbReference type="SUPFAM" id="SSF53187">
    <property type="entry name" value="Zn-dependent exopeptidases"/>
    <property type="match status" value="1"/>
</dbReference>
<reference evidence="4 5" key="1">
    <citation type="submission" date="2018-07" db="EMBL/GenBank/DDBJ databases">
        <title>Desertimonas flava gen. nov. sp. nov.</title>
        <authorList>
            <person name="Liu S."/>
        </authorList>
    </citation>
    <scope>NUCLEOTIDE SEQUENCE [LARGE SCALE GENOMIC DNA]</scope>
    <source>
        <strain evidence="4 5">16Sb5-5</strain>
    </source>
</reference>
<dbReference type="SUPFAM" id="SSF55031">
    <property type="entry name" value="Bacterial exopeptidase dimerisation domain"/>
    <property type="match status" value="1"/>
</dbReference>
<dbReference type="PANTHER" id="PTHR43808:SF27">
    <property type="entry name" value="PROTEIN ROCB"/>
    <property type="match status" value="1"/>
</dbReference>
<evidence type="ECO:0000256" key="1">
    <source>
        <dbReference type="ARBA" id="ARBA00022723"/>
    </source>
</evidence>
<sequence>MAAVLVAAGRVAATARTGRLSLVLTADEENSSTLGAHHIAPLLDLEPDGVVIAEPGGIETDFDRLHLVSRGLARTLLTVRADQGHSSLSGEAGLRNAGLELAAALLAQRDADVATPADEDGLVGWQTTTNPALRLEGGLGYGVLPGLVRAWTEVRTLPGADREQVLDALTAAARQGAGADADLAVEYDAAPHDWLPATRVPRSSPLATAAADALERVLGTRPPASVFPGTTDATWFAAARGWSVLPALGPGLLRRAHRADEEVSVQAVRAAADLYTELATAFCSGPAPSAGPVGPT</sequence>
<dbReference type="Proteomes" id="UP000252770">
    <property type="component" value="Unassembled WGS sequence"/>
</dbReference>
<protein>
    <submittedName>
        <fullName evidence="4">M20/M25/M40 family metallo-hydrolase</fullName>
    </submittedName>
</protein>
<dbReference type="EMBL" id="QOUI01000017">
    <property type="protein sequence ID" value="RCK67926.1"/>
    <property type="molecule type" value="Genomic_DNA"/>
</dbReference>
<keyword evidence="5" id="KW-1185">Reference proteome</keyword>
<dbReference type="InterPro" id="IPR002933">
    <property type="entry name" value="Peptidase_M20"/>
</dbReference>
<keyword evidence="1" id="KW-0479">Metal-binding</keyword>
<evidence type="ECO:0000256" key="2">
    <source>
        <dbReference type="ARBA" id="ARBA00022801"/>
    </source>
</evidence>
<accession>A0A367YPW1</accession>
<dbReference type="Gene3D" id="3.40.630.10">
    <property type="entry name" value="Zn peptidases"/>
    <property type="match status" value="1"/>
</dbReference>
<dbReference type="Gene3D" id="3.30.70.360">
    <property type="match status" value="1"/>
</dbReference>
<gene>
    <name evidence="4" type="ORF">DT076_18905</name>
</gene>
<dbReference type="InterPro" id="IPR036264">
    <property type="entry name" value="Bact_exopeptidase_dim_dom"/>
</dbReference>